<reference evidence="1" key="1">
    <citation type="submission" date="2021-12" db="EMBL/GenBank/DDBJ databases">
        <authorList>
            <person name="Martin H S."/>
        </authorList>
    </citation>
    <scope>NUCLEOTIDE SEQUENCE</scope>
</reference>
<accession>A0A8J9V9V4</accession>
<evidence type="ECO:0000313" key="2">
    <source>
        <dbReference type="Proteomes" id="UP000838878"/>
    </source>
</evidence>
<feature type="non-terminal residue" evidence="1">
    <location>
        <position position="92"/>
    </location>
</feature>
<keyword evidence="2" id="KW-1185">Reference proteome</keyword>
<dbReference type="AlphaFoldDB" id="A0A8J9V9V4"/>
<gene>
    <name evidence="1" type="ORF">BINO364_LOCUS5103</name>
</gene>
<sequence>MAVGTPRNGTAASPAARRCADRRGCAPCLTAPRAAERELHAPDRLTSANQDFTSCGLWREREIESKCMQHSRRLRASASARRGARWLDATTE</sequence>
<protein>
    <submittedName>
        <fullName evidence="1">Uncharacterized protein</fullName>
    </submittedName>
</protein>
<organism evidence="1 2">
    <name type="scientific">Brenthis ino</name>
    <name type="common">lesser marbled fritillary</name>
    <dbReference type="NCBI Taxonomy" id="405034"/>
    <lineage>
        <taxon>Eukaryota</taxon>
        <taxon>Metazoa</taxon>
        <taxon>Ecdysozoa</taxon>
        <taxon>Arthropoda</taxon>
        <taxon>Hexapoda</taxon>
        <taxon>Insecta</taxon>
        <taxon>Pterygota</taxon>
        <taxon>Neoptera</taxon>
        <taxon>Endopterygota</taxon>
        <taxon>Lepidoptera</taxon>
        <taxon>Glossata</taxon>
        <taxon>Ditrysia</taxon>
        <taxon>Papilionoidea</taxon>
        <taxon>Nymphalidae</taxon>
        <taxon>Heliconiinae</taxon>
        <taxon>Argynnini</taxon>
        <taxon>Brenthis</taxon>
    </lineage>
</organism>
<name>A0A8J9V9V4_9NEOP</name>
<dbReference type="Proteomes" id="UP000838878">
    <property type="component" value="Chromosome 13"/>
</dbReference>
<dbReference type="EMBL" id="OV170233">
    <property type="protein sequence ID" value="CAH0718663.1"/>
    <property type="molecule type" value="Genomic_DNA"/>
</dbReference>
<proteinExistence type="predicted"/>
<evidence type="ECO:0000313" key="1">
    <source>
        <dbReference type="EMBL" id="CAH0718663.1"/>
    </source>
</evidence>